<reference evidence="3 4" key="1">
    <citation type="submission" date="2016-12" db="EMBL/GenBank/DDBJ databases">
        <authorList>
            <person name="Song W.-J."/>
            <person name="Kurnit D.M."/>
        </authorList>
    </citation>
    <scope>NUCLEOTIDE SEQUENCE [LARGE SCALE GENOMIC DNA]</scope>
    <source>
        <strain evidence="3 4">DSM 12503</strain>
    </source>
</reference>
<evidence type="ECO:0000313" key="4">
    <source>
        <dbReference type="Proteomes" id="UP000184612"/>
    </source>
</evidence>
<feature type="compositionally biased region" description="Basic and acidic residues" evidence="2">
    <location>
        <begin position="82"/>
        <end position="93"/>
    </location>
</feature>
<dbReference type="PANTHER" id="PTHR35024:SF4">
    <property type="entry name" value="POLYMER-FORMING CYTOSKELETAL PROTEIN"/>
    <property type="match status" value="1"/>
</dbReference>
<evidence type="ECO:0000256" key="2">
    <source>
        <dbReference type="SAM" id="MobiDB-lite"/>
    </source>
</evidence>
<dbReference type="STRING" id="1121345.SAMN02745217_02668"/>
<gene>
    <name evidence="3" type="ORF">SAMN02745217_02668</name>
</gene>
<evidence type="ECO:0000313" key="3">
    <source>
        <dbReference type="EMBL" id="SHO50275.1"/>
    </source>
</evidence>
<dbReference type="EMBL" id="FRFD01000007">
    <property type="protein sequence ID" value="SHO50275.1"/>
    <property type="molecule type" value="Genomic_DNA"/>
</dbReference>
<feature type="compositionally biased region" description="Basic and acidic residues" evidence="2">
    <location>
        <begin position="45"/>
        <end position="57"/>
    </location>
</feature>
<dbReference type="PANTHER" id="PTHR35024">
    <property type="entry name" value="HYPOTHETICAL CYTOSOLIC PROTEIN"/>
    <property type="match status" value="1"/>
</dbReference>
<organism evidence="3 4">
    <name type="scientific">Anaerocolumna xylanovorans DSM 12503</name>
    <dbReference type="NCBI Taxonomy" id="1121345"/>
    <lineage>
        <taxon>Bacteria</taxon>
        <taxon>Bacillati</taxon>
        <taxon>Bacillota</taxon>
        <taxon>Clostridia</taxon>
        <taxon>Lachnospirales</taxon>
        <taxon>Lachnospiraceae</taxon>
        <taxon>Anaerocolumna</taxon>
    </lineage>
</organism>
<protein>
    <submittedName>
        <fullName evidence="3">Polymer-forming protein</fullName>
    </submittedName>
</protein>
<name>A0A1M7YCC5_9FIRM</name>
<feature type="compositionally biased region" description="Acidic residues" evidence="2">
    <location>
        <begin position="94"/>
        <end position="111"/>
    </location>
</feature>
<feature type="region of interest" description="Disordered" evidence="2">
    <location>
        <begin position="19"/>
        <end position="111"/>
    </location>
</feature>
<sequence>MGFFKDFKDDLSQAVNELLPEEVLENEGKDNTSEEENESAAAEGQAKETEGETAKEEKEDELTEEDNVDKELLEALLTSETETLKDEEQAVNEKEEDGQGTETEETNGDGTDLTEEITIIAKSTVLTGNLRTDGSLEVIGTIRGDVDCKGKLSVIGNVNGNCSASDVYIGAKRFEGSITSEGNIRIGLGTVIIGDILGTAGFIAGAVKGDIDISGPIVIDSSAVIKGNIKAASIQINNGAVIEGFCSLSYAAVNIDNIFE</sequence>
<dbReference type="Proteomes" id="UP000184612">
    <property type="component" value="Unassembled WGS sequence"/>
</dbReference>
<dbReference type="OrthoDB" id="1651736at2"/>
<keyword evidence="4" id="KW-1185">Reference proteome</keyword>
<comment type="similarity">
    <text evidence="1">Belongs to the bactofilin family.</text>
</comment>
<accession>A0A1M7YCC5</accession>
<feature type="compositionally biased region" description="Acidic residues" evidence="2">
    <location>
        <begin position="58"/>
        <end position="68"/>
    </location>
</feature>
<dbReference type="AlphaFoldDB" id="A0A1M7YCC5"/>
<proteinExistence type="inferred from homology"/>
<dbReference type="Pfam" id="PF04519">
    <property type="entry name" value="Bactofilin"/>
    <property type="match status" value="1"/>
</dbReference>
<evidence type="ECO:0000256" key="1">
    <source>
        <dbReference type="ARBA" id="ARBA00044755"/>
    </source>
</evidence>
<dbReference type="InterPro" id="IPR007607">
    <property type="entry name" value="BacA/B"/>
</dbReference>
<dbReference type="RefSeq" id="WP_073589342.1">
    <property type="nucleotide sequence ID" value="NZ_FRFD01000007.1"/>
</dbReference>